<keyword evidence="3" id="KW-1185">Reference proteome</keyword>
<sequence>MGVVKFLIVTIFLCSFVNAKPKLPSFLKVCHRNDPKLKECIKDSVERLRPFLAKGIPEFDIPSCEPLLIPEVSIDQGTGSVAVQSNYRDIKIYGPSKFTIKNVKIDLDKNKVRIKLWIPHLEISSVYTMSGKILMMPIQGTGACTGNYSKAIFFFFFGKTVHFFLANIDATVSMDGEKVKKGDELYFNVKDFLVDFNVGHAQIRLDDLFNGDKELGEAMNLFLNDNWKHVASEIKPVMEDTIASIFKKFSNKIFHKYPIDAILPE</sequence>
<dbReference type="Gene3D" id="3.15.10.30">
    <property type="entry name" value="Haemolymph juvenile hormone binding protein"/>
    <property type="match status" value="1"/>
</dbReference>
<dbReference type="InterPro" id="IPR038606">
    <property type="entry name" value="To_sf"/>
</dbReference>
<dbReference type="Proteomes" id="UP001154078">
    <property type="component" value="Chromosome 5"/>
</dbReference>
<proteinExistence type="predicted"/>
<accession>A0A9P0FL69</accession>
<reference evidence="2" key="1">
    <citation type="submission" date="2021-12" db="EMBL/GenBank/DDBJ databases">
        <authorList>
            <person name="King R."/>
        </authorList>
    </citation>
    <scope>NUCLEOTIDE SEQUENCE</scope>
</reference>
<keyword evidence="1" id="KW-0732">Signal</keyword>
<protein>
    <submittedName>
        <fullName evidence="2">Uncharacterized protein</fullName>
    </submittedName>
</protein>
<dbReference type="Pfam" id="PF06585">
    <property type="entry name" value="JHBP"/>
    <property type="match status" value="2"/>
</dbReference>
<dbReference type="SMART" id="SM00700">
    <property type="entry name" value="JHBP"/>
    <property type="match status" value="1"/>
</dbReference>
<dbReference type="InterPro" id="IPR010562">
    <property type="entry name" value="Haemolymph_juvenile_hormone-bd"/>
</dbReference>
<evidence type="ECO:0000313" key="2">
    <source>
        <dbReference type="EMBL" id="CAH0558256.1"/>
    </source>
</evidence>
<dbReference type="PANTHER" id="PTHR11008:SF39">
    <property type="entry name" value="CIRCADIAN CLOCK-CONTROLLED PROTEIN-LIKE PROTEIN"/>
    <property type="match status" value="1"/>
</dbReference>
<organism evidence="2 3">
    <name type="scientific">Brassicogethes aeneus</name>
    <name type="common">Rape pollen beetle</name>
    <name type="synonym">Meligethes aeneus</name>
    <dbReference type="NCBI Taxonomy" id="1431903"/>
    <lineage>
        <taxon>Eukaryota</taxon>
        <taxon>Metazoa</taxon>
        <taxon>Ecdysozoa</taxon>
        <taxon>Arthropoda</taxon>
        <taxon>Hexapoda</taxon>
        <taxon>Insecta</taxon>
        <taxon>Pterygota</taxon>
        <taxon>Neoptera</taxon>
        <taxon>Endopterygota</taxon>
        <taxon>Coleoptera</taxon>
        <taxon>Polyphaga</taxon>
        <taxon>Cucujiformia</taxon>
        <taxon>Nitidulidae</taxon>
        <taxon>Meligethinae</taxon>
        <taxon>Brassicogethes</taxon>
    </lineage>
</organism>
<feature type="signal peptide" evidence="1">
    <location>
        <begin position="1"/>
        <end position="19"/>
    </location>
</feature>
<dbReference type="AlphaFoldDB" id="A0A9P0FL69"/>
<feature type="chain" id="PRO_5040245597" evidence="1">
    <location>
        <begin position="20"/>
        <end position="265"/>
    </location>
</feature>
<dbReference type="EMBL" id="OV121136">
    <property type="protein sequence ID" value="CAH0558256.1"/>
    <property type="molecule type" value="Genomic_DNA"/>
</dbReference>
<dbReference type="OrthoDB" id="8174700at2759"/>
<gene>
    <name evidence="2" type="ORF">MELIAE_LOCUS8769</name>
</gene>
<dbReference type="GO" id="GO:0005615">
    <property type="term" value="C:extracellular space"/>
    <property type="evidence" value="ECO:0007669"/>
    <property type="project" value="TreeGrafter"/>
</dbReference>
<evidence type="ECO:0000313" key="3">
    <source>
        <dbReference type="Proteomes" id="UP001154078"/>
    </source>
</evidence>
<dbReference type="PANTHER" id="PTHR11008">
    <property type="entry name" value="PROTEIN TAKEOUT-LIKE PROTEIN"/>
    <property type="match status" value="1"/>
</dbReference>
<evidence type="ECO:0000256" key="1">
    <source>
        <dbReference type="SAM" id="SignalP"/>
    </source>
</evidence>
<name>A0A9P0FL69_BRAAE</name>